<dbReference type="Proteomes" id="UP001447857">
    <property type="component" value="Chromosome"/>
</dbReference>
<protein>
    <submittedName>
        <fullName evidence="1">Uncharacterized protein</fullName>
    </submittedName>
</protein>
<gene>
    <name evidence="1" type="ORF">V6624_05880</name>
</gene>
<evidence type="ECO:0000313" key="2">
    <source>
        <dbReference type="Proteomes" id="UP001447857"/>
    </source>
</evidence>
<organism evidence="1 2">
    <name type="scientific">Flavobacterium ginsenosidimutans</name>
    <dbReference type="NCBI Taxonomy" id="687844"/>
    <lineage>
        <taxon>Bacteria</taxon>
        <taxon>Pseudomonadati</taxon>
        <taxon>Bacteroidota</taxon>
        <taxon>Flavobacteriia</taxon>
        <taxon>Flavobacteriales</taxon>
        <taxon>Flavobacteriaceae</taxon>
        <taxon>Flavobacterium</taxon>
    </lineage>
</organism>
<dbReference type="EMBL" id="CP147988">
    <property type="protein sequence ID" value="WXK51157.1"/>
    <property type="molecule type" value="Genomic_DNA"/>
</dbReference>
<reference evidence="1 2" key="1">
    <citation type="submission" date="2024-02" db="EMBL/GenBank/DDBJ databases">
        <title>complete genome of Flavobacterium ginsenosidimutans Str. YTB16.</title>
        <authorList>
            <person name="Wang Q."/>
        </authorList>
    </citation>
    <scope>NUCLEOTIDE SEQUENCE [LARGE SCALE GENOMIC DNA]</scope>
    <source>
        <strain evidence="1 2">YTB16</strain>
    </source>
</reference>
<proteinExistence type="predicted"/>
<sequence>MSLDMNVFVEDLSDSIIPEILKRLNDFDMKVEIHPDFSFQTQTGFLPFKFTLENSKFDILKDKELLSGFELYIDDYDFQKEKKHLQSKKNLFQKIFNKQTETEKRLSKCTKVLNFNWHLDITFELRFVLLTSAIITEITNGVRHDPATDYWYENKNIVKEAFEDVEKFELSVSHDRLRFHEFEGW</sequence>
<dbReference type="RefSeq" id="WP_338841265.1">
    <property type="nucleotide sequence ID" value="NZ_CP147988.1"/>
</dbReference>
<evidence type="ECO:0000313" key="1">
    <source>
        <dbReference type="EMBL" id="WXK51157.1"/>
    </source>
</evidence>
<name>A0ABZ2QD28_9FLAO</name>
<keyword evidence="2" id="KW-1185">Reference proteome</keyword>
<accession>A0ABZ2QD28</accession>